<protein>
    <recommendedName>
        <fullName evidence="2">DUF1353 domain-containing protein</fullName>
    </recommendedName>
</protein>
<organism evidence="1">
    <name type="scientific">marine sediment metagenome</name>
    <dbReference type="NCBI Taxonomy" id="412755"/>
    <lineage>
        <taxon>unclassified sequences</taxon>
        <taxon>metagenomes</taxon>
        <taxon>ecological metagenomes</taxon>
    </lineage>
</organism>
<reference evidence="1" key="1">
    <citation type="journal article" date="2015" name="Nature">
        <title>Complex archaea that bridge the gap between prokaryotes and eukaryotes.</title>
        <authorList>
            <person name="Spang A."/>
            <person name="Saw J.H."/>
            <person name="Jorgensen S.L."/>
            <person name="Zaremba-Niedzwiedzka K."/>
            <person name="Martijn J."/>
            <person name="Lind A.E."/>
            <person name="van Eijk R."/>
            <person name="Schleper C."/>
            <person name="Guy L."/>
            <person name="Ettema T.J."/>
        </authorList>
    </citation>
    <scope>NUCLEOTIDE SEQUENCE</scope>
</reference>
<evidence type="ECO:0008006" key="2">
    <source>
        <dbReference type="Google" id="ProtNLM"/>
    </source>
</evidence>
<dbReference type="EMBL" id="LAZR01002103">
    <property type="protein sequence ID" value="KKN34454.1"/>
    <property type="molecule type" value="Genomic_DNA"/>
</dbReference>
<comment type="caution">
    <text evidence="1">The sequence shown here is derived from an EMBL/GenBank/DDBJ whole genome shotgun (WGS) entry which is preliminary data.</text>
</comment>
<dbReference type="AlphaFoldDB" id="A0A0F9PW49"/>
<evidence type="ECO:0000313" key="1">
    <source>
        <dbReference type="EMBL" id="KKN34454.1"/>
    </source>
</evidence>
<sequence length="131" mass="15057">MIPQPDIRPIARRKYRLHDTYYVKHRGYKFVIRKGFIHDGASVPRFVWALCGLTPDGLLRAGALVHDALYRTGGQLKPEHDVFPDRVFNRKESDLIFHSMLSEAGVSPRRAYLAYVGIRAFGWASFKAKKQ</sequence>
<name>A0A0F9PW49_9ZZZZ</name>
<gene>
    <name evidence="1" type="ORF">LCGC14_0793530</name>
</gene>
<accession>A0A0F9PW49</accession>
<dbReference type="InterPro" id="IPR010767">
    <property type="entry name" value="Phage_CGC-2007_Cje0229"/>
</dbReference>
<dbReference type="Pfam" id="PF07087">
    <property type="entry name" value="DUF1353"/>
    <property type="match status" value="1"/>
</dbReference>
<proteinExistence type="predicted"/>